<organism evidence="2">
    <name type="scientific">Singulisphaera sp. Ch08</name>
    <dbReference type="NCBI Taxonomy" id="3120278"/>
    <lineage>
        <taxon>Bacteria</taxon>
        <taxon>Pseudomonadati</taxon>
        <taxon>Planctomycetota</taxon>
        <taxon>Planctomycetia</taxon>
        <taxon>Isosphaerales</taxon>
        <taxon>Isosphaeraceae</taxon>
        <taxon>Singulisphaera</taxon>
    </lineage>
</organism>
<sequence>MPESILDQSESSSIHLRAERVGDGGPNVGLIRYHKGWESSVVACHANFLGGNTVTRRLNLIRQIWKAEGDAHGGIPSAKLPRD</sequence>
<protein>
    <submittedName>
        <fullName evidence="2">Uncharacterized protein</fullName>
    </submittedName>
</protein>
<dbReference type="RefSeq" id="WP_406698524.1">
    <property type="nucleotide sequence ID" value="NZ_CP155447.1"/>
</dbReference>
<reference evidence="2" key="1">
    <citation type="submission" date="2024-05" db="EMBL/GenBank/DDBJ databases">
        <title>Planctomycetes of the genus Singulisphaera possess chitinolytic capabilities.</title>
        <authorList>
            <person name="Ivanova A."/>
        </authorList>
    </citation>
    <scope>NUCLEOTIDE SEQUENCE</scope>
    <source>
        <strain evidence="2">Ch08T</strain>
    </source>
</reference>
<feature type="region of interest" description="Disordered" evidence="1">
    <location>
        <begin position="1"/>
        <end position="26"/>
    </location>
</feature>
<gene>
    <name evidence="2" type="ORF">V5E97_06545</name>
</gene>
<evidence type="ECO:0000256" key="1">
    <source>
        <dbReference type="SAM" id="MobiDB-lite"/>
    </source>
</evidence>
<dbReference type="AlphaFoldDB" id="A0AAU7CKC8"/>
<evidence type="ECO:0000313" key="2">
    <source>
        <dbReference type="EMBL" id="XBH05676.1"/>
    </source>
</evidence>
<accession>A0AAU7CKC8</accession>
<proteinExistence type="predicted"/>
<name>A0AAU7CKC8_9BACT</name>
<dbReference type="EMBL" id="CP155447">
    <property type="protein sequence ID" value="XBH05676.1"/>
    <property type="molecule type" value="Genomic_DNA"/>
</dbReference>
<feature type="compositionally biased region" description="Polar residues" evidence="1">
    <location>
        <begin position="1"/>
        <end position="14"/>
    </location>
</feature>